<organism evidence="1 2">
    <name type="scientific">Micromonospora kangleipakensis</name>
    <dbReference type="NCBI Taxonomy" id="1077942"/>
    <lineage>
        <taxon>Bacteria</taxon>
        <taxon>Bacillati</taxon>
        <taxon>Actinomycetota</taxon>
        <taxon>Actinomycetes</taxon>
        <taxon>Micromonosporales</taxon>
        <taxon>Micromonosporaceae</taxon>
        <taxon>Micromonospora</taxon>
    </lineage>
</organism>
<accession>A0A4Q8BDN9</accession>
<name>A0A4Q8BDN9_9ACTN</name>
<protein>
    <submittedName>
        <fullName evidence="1">Uncharacterized protein</fullName>
    </submittedName>
</protein>
<reference evidence="1 2" key="1">
    <citation type="submission" date="2019-02" db="EMBL/GenBank/DDBJ databases">
        <title>Sequencing the genomes of 1000 actinobacteria strains.</title>
        <authorList>
            <person name="Klenk H.-P."/>
        </authorList>
    </citation>
    <scope>NUCLEOTIDE SEQUENCE [LARGE SCALE GENOMIC DNA]</scope>
    <source>
        <strain evidence="1 2">DSM 45612</strain>
    </source>
</reference>
<evidence type="ECO:0000313" key="2">
    <source>
        <dbReference type="Proteomes" id="UP000294114"/>
    </source>
</evidence>
<evidence type="ECO:0000313" key="1">
    <source>
        <dbReference type="EMBL" id="RZU76022.1"/>
    </source>
</evidence>
<dbReference type="AlphaFoldDB" id="A0A4Q8BDN9"/>
<sequence>MNRDDALRLSQEPIDLTGATVEREARPVRMTYSVRMRKQDEALALWLEEEADRRDLTPSDLLRELADEARLRAAQDEDKVITVRVGELHRMIDRIAERPAA</sequence>
<dbReference type="Proteomes" id="UP000294114">
    <property type="component" value="Unassembled WGS sequence"/>
</dbReference>
<proteinExistence type="predicted"/>
<comment type="caution">
    <text evidence="1">The sequence shown here is derived from an EMBL/GenBank/DDBJ whole genome shotgun (WGS) entry which is preliminary data.</text>
</comment>
<dbReference type="RefSeq" id="WP_130336419.1">
    <property type="nucleotide sequence ID" value="NZ_SHLD01000001.1"/>
</dbReference>
<keyword evidence="2" id="KW-1185">Reference proteome</keyword>
<dbReference type="EMBL" id="SHLD01000001">
    <property type="protein sequence ID" value="RZU76022.1"/>
    <property type="molecule type" value="Genomic_DNA"/>
</dbReference>
<gene>
    <name evidence="1" type="ORF">EV384_4618</name>
</gene>